<dbReference type="EMBL" id="RQHS01000019">
    <property type="protein sequence ID" value="TGM97301.1"/>
    <property type="molecule type" value="Genomic_DNA"/>
</dbReference>
<proteinExistence type="predicted"/>
<dbReference type="OrthoDB" id="1437411at2"/>
<organism evidence="1 2">
    <name type="scientific">Leptospira dzoumogneensis</name>
    <dbReference type="NCBI Taxonomy" id="2484904"/>
    <lineage>
        <taxon>Bacteria</taxon>
        <taxon>Pseudomonadati</taxon>
        <taxon>Spirochaetota</taxon>
        <taxon>Spirochaetia</taxon>
        <taxon>Leptospirales</taxon>
        <taxon>Leptospiraceae</taxon>
        <taxon>Leptospira</taxon>
    </lineage>
</organism>
<name>A0A4Z1AKI7_9LEPT</name>
<accession>A0A4Z1AKI7</accession>
<comment type="caution">
    <text evidence="1">The sequence shown here is derived from an EMBL/GenBank/DDBJ whole genome shotgun (WGS) entry which is preliminary data.</text>
</comment>
<dbReference type="Proteomes" id="UP000297241">
    <property type="component" value="Unassembled WGS sequence"/>
</dbReference>
<evidence type="ECO:0000313" key="2">
    <source>
        <dbReference type="Proteomes" id="UP000297241"/>
    </source>
</evidence>
<keyword evidence="2" id="KW-1185">Reference proteome</keyword>
<dbReference type="RefSeq" id="WP_135757608.1">
    <property type="nucleotide sequence ID" value="NZ_RQHS01000019.1"/>
</dbReference>
<gene>
    <name evidence="1" type="ORF">EHR06_14220</name>
</gene>
<evidence type="ECO:0000313" key="1">
    <source>
        <dbReference type="EMBL" id="TGM97301.1"/>
    </source>
</evidence>
<reference evidence="1" key="1">
    <citation type="journal article" date="2019" name="PLoS Negl. Trop. Dis.">
        <title>Revisiting the worldwide diversity of Leptospira species in the environment.</title>
        <authorList>
            <person name="Vincent A.T."/>
            <person name="Schiettekatte O."/>
            <person name="Bourhy P."/>
            <person name="Veyrier F.J."/>
            <person name="Picardeau M."/>
        </authorList>
    </citation>
    <scope>NUCLEOTIDE SEQUENCE [LARGE SCALE GENOMIC DNA]</scope>
    <source>
        <strain evidence="1">201601113</strain>
    </source>
</reference>
<protein>
    <submittedName>
        <fullName evidence="1">Uncharacterized protein</fullName>
    </submittedName>
</protein>
<dbReference type="AlphaFoldDB" id="A0A4Z1AKI7"/>
<sequence length="172" mass="19929">MRRKYSYILLGNGDIGKTTFQKYLLEIVAGKSYTKLSTGRVHSICLRSGLKNYEKIFVLGRSWQEIKERFRKVADLFTRSEGGDESDIAILSSHLVAQDIMDIINEAKLNLYKCIGVVFSNAYEKSETKFKDILELPWTEIVRIENPTVQDESWKENLFNEAIEFSNYILNK</sequence>